<name>A0A835M8U1_9MAGN</name>
<gene>
    <name evidence="2" type="ORF">IFM89_003350</name>
</gene>
<comment type="caution">
    <text evidence="2">The sequence shown here is derived from an EMBL/GenBank/DDBJ whole genome shotgun (WGS) entry which is preliminary data.</text>
</comment>
<evidence type="ECO:0000313" key="2">
    <source>
        <dbReference type="EMBL" id="KAF9623560.1"/>
    </source>
</evidence>
<protein>
    <submittedName>
        <fullName evidence="2">Uncharacterized protein</fullName>
    </submittedName>
</protein>
<reference evidence="2 3" key="1">
    <citation type="submission" date="2020-10" db="EMBL/GenBank/DDBJ databases">
        <title>The Coptis chinensis genome and diversification of protoberbering-type alkaloids.</title>
        <authorList>
            <person name="Wang B."/>
            <person name="Shu S."/>
            <person name="Song C."/>
            <person name="Liu Y."/>
        </authorList>
    </citation>
    <scope>NUCLEOTIDE SEQUENCE [LARGE SCALE GENOMIC DNA]</scope>
    <source>
        <strain evidence="2">HL-2020</strain>
        <tissue evidence="2">Leaf</tissue>
    </source>
</reference>
<dbReference type="PANTHER" id="PTHR36078">
    <property type="entry name" value="BNACNNG21220D PROTEIN"/>
    <property type="match status" value="1"/>
</dbReference>
<feature type="compositionally biased region" description="Polar residues" evidence="1">
    <location>
        <begin position="1"/>
        <end position="26"/>
    </location>
</feature>
<feature type="region of interest" description="Disordered" evidence="1">
    <location>
        <begin position="120"/>
        <end position="139"/>
    </location>
</feature>
<keyword evidence="3" id="KW-1185">Reference proteome</keyword>
<dbReference type="EMBL" id="JADFTS010000001">
    <property type="protein sequence ID" value="KAF9623560.1"/>
    <property type="molecule type" value="Genomic_DNA"/>
</dbReference>
<feature type="region of interest" description="Disordered" evidence="1">
    <location>
        <begin position="1"/>
        <end position="32"/>
    </location>
</feature>
<proteinExistence type="predicted"/>
<accession>A0A835M8U1</accession>
<sequence length="139" mass="15972">MASSIPSSSLDQIHFSNSPNPTQSCVITREDKLEPEDIMPDIWDSFQDMNTEEDNQRYEKYYADYTRYLKAKYFSGKNLYGGNIYEKEVTIDDMTLKASRWPCTRSFTDPIKSFEDHSKLSASTIKAPSSVPSRKKSSN</sequence>
<dbReference type="PANTHER" id="PTHR36078:SF2">
    <property type="entry name" value="OS09G0473966 PROTEIN"/>
    <property type="match status" value="1"/>
</dbReference>
<dbReference type="Proteomes" id="UP000631114">
    <property type="component" value="Unassembled WGS sequence"/>
</dbReference>
<organism evidence="2 3">
    <name type="scientific">Coptis chinensis</name>
    <dbReference type="NCBI Taxonomy" id="261450"/>
    <lineage>
        <taxon>Eukaryota</taxon>
        <taxon>Viridiplantae</taxon>
        <taxon>Streptophyta</taxon>
        <taxon>Embryophyta</taxon>
        <taxon>Tracheophyta</taxon>
        <taxon>Spermatophyta</taxon>
        <taxon>Magnoliopsida</taxon>
        <taxon>Ranunculales</taxon>
        <taxon>Ranunculaceae</taxon>
        <taxon>Coptidoideae</taxon>
        <taxon>Coptis</taxon>
    </lineage>
</organism>
<feature type="compositionally biased region" description="Polar residues" evidence="1">
    <location>
        <begin position="120"/>
        <end position="132"/>
    </location>
</feature>
<evidence type="ECO:0000313" key="3">
    <source>
        <dbReference type="Proteomes" id="UP000631114"/>
    </source>
</evidence>
<dbReference type="OrthoDB" id="1669448at2759"/>
<evidence type="ECO:0000256" key="1">
    <source>
        <dbReference type="SAM" id="MobiDB-lite"/>
    </source>
</evidence>
<dbReference type="AlphaFoldDB" id="A0A835M8U1"/>